<dbReference type="PANTHER" id="PTHR43156:SF2">
    <property type="entry name" value="STAGE II SPORULATION PROTEIN E"/>
    <property type="match status" value="1"/>
</dbReference>
<evidence type="ECO:0000313" key="4">
    <source>
        <dbReference type="EMBL" id="BCS89354.1"/>
    </source>
</evidence>
<dbReference type="Gene3D" id="6.10.340.10">
    <property type="match status" value="1"/>
</dbReference>
<organism evidence="4 5">
    <name type="scientific">Pseudodesulfovibrio sediminis</name>
    <dbReference type="NCBI Taxonomy" id="2810563"/>
    <lineage>
        <taxon>Bacteria</taxon>
        <taxon>Pseudomonadati</taxon>
        <taxon>Thermodesulfobacteriota</taxon>
        <taxon>Desulfovibrionia</taxon>
        <taxon>Desulfovibrionales</taxon>
        <taxon>Desulfovibrionaceae</taxon>
    </lineage>
</organism>
<reference evidence="4" key="1">
    <citation type="journal article" date="2022" name="Arch. Microbiol.">
        <title>Pseudodesulfovibrio sediminis sp. nov., a mesophilic and neutrophilic sulfate-reducing bacterium isolated from sediment of a brackish lake.</title>
        <authorList>
            <person name="Takahashi A."/>
            <person name="Kojima H."/>
            <person name="Watanabe M."/>
            <person name="Fukui M."/>
        </authorList>
    </citation>
    <scope>NUCLEOTIDE SEQUENCE</scope>
    <source>
        <strain evidence="4">SF6</strain>
    </source>
</reference>
<feature type="domain" description="HAMP" evidence="3">
    <location>
        <begin position="202"/>
        <end position="244"/>
    </location>
</feature>
<proteinExistence type="predicted"/>
<dbReference type="InterPro" id="IPR048440">
    <property type="entry name" value="MASE10"/>
</dbReference>
<dbReference type="Pfam" id="PF07228">
    <property type="entry name" value="SpoIIE"/>
    <property type="match status" value="1"/>
</dbReference>
<dbReference type="Pfam" id="PF20970">
    <property type="entry name" value="MASE10"/>
    <property type="match status" value="1"/>
</dbReference>
<dbReference type="EMBL" id="AP024485">
    <property type="protein sequence ID" value="BCS89354.1"/>
    <property type="molecule type" value="Genomic_DNA"/>
</dbReference>
<dbReference type="CDD" id="cd06225">
    <property type="entry name" value="HAMP"/>
    <property type="match status" value="1"/>
</dbReference>
<dbReference type="SUPFAM" id="SSF81606">
    <property type="entry name" value="PP2C-like"/>
    <property type="match status" value="1"/>
</dbReference>
<keyword evidence="2" id="KW-0472">Membrane</keyword>
<dbReference type="InterPro" id="IPR003660">
    <property type="entry name" value="HAMP_dom"/>
</dbReference>
<feature type="transmembrane region" description="Helical" evidence="2">
    <location>
        <begin position="168"/>
        <end position="188"/>
    </location>
</feature>
<feature type="transmembrane region" description="Helical" evidence="2">
    <location>
        <begin position="78"/>
        <end position="96"/>
    </location>
</feature>
<feature type="transmembrane region" description="Helical" evidence="2">
    <location>
        <begin position="125"/>
        <end position="145"/>
    </location>
</feature>
<dbReference type="RefSeq" id="WP_229591328.1">
    <property type="nucleotide sequence ID" value="NZ_AP024485.1"/>
</dbReference>
<dbReference type="InterPro" id="IPR001932">
    <property type="entry name" value="PPM-type_phosphatase-like_dom"/>
</dbReference>
<feature type="transmembrane region" description="Helical" evidence="2">
    <location>
        <begin position="6"/>
        <end position="27"/>
    </location>
</feature>
<evidence type="ECO:0000256" key="2">
    <source>
        <dbReference type="SAM" id="Phobius"/>
    </source>
</evidence>
<feature type="transmembrane region" description="Helical" evidence="2">
    <location>
        <begin position="47"/>
        <end position="66"/>
    </location>
</feature>
<accession>A0ABM9SDZ5</accession>
<evidence type="ECO:0000256" key="1">
    <source>
        <dbReference type="ARBA" id="ARBA00022801"/>
    </source>
</evidence>
<keyword evidence="5" id="KW-1185">Reference proteome</keyword>
<gene>
    <name evidence="4" type="ORF">PSDVSF_25960</name>
</gene>
<evidence type="ECO:0000259" key="3">
    <source>
        <dbReference type="PROSITE" id="PS50885"/>
    </source>
</evidence>
<dbReference type="PROSITE" id="PS50885">
    <property type="entry name" value="HAMP"/>
    <property type="match status" value="1"/>
</dbReference>
<dbReference type="SMART" id="SM00304">
    <property type="entry name" value="HAMP"/>
    <property type="match status" value="1"/>
</dbReference>
<keyword evidence="2" id="KW-1133">Transmembrane helix</keyword>
<protein>
    <recommendedName>
        <fullName evidence="3">HAMP domain-containing protein</fullName>
    </recommendedName>
</protein>
<dbReference type="SUPFAM" id="SSF158472">
    <property type="entry name" value="HAMP domain-like"/>
    <property type="match status" value="1"/>
</dbReference>
<keyword evidence="1" id="KW-0378">Hydrolase</keyword>
<dbReference type="Proteomes" id="UP001053296">
    <property type="component" value="Chromosome"/>
</dbReference>
<dbReference type="InterPro" id="IPR036457">
    <property type="entry name" value="PPM-type-like_dom_sf"/>
</dbReference>
<sequence length="492" mass="53779">MVQLPVWELGLIILIPMAGALLLRWPLQNALIEPSPSIRQSALQFRLELGLFLGAGLASAFILLFMYDFPLLHSGMKLVLGIITVGLFAGLDIALARERMIIEKAQTGRANYAPPRILKPMTRTFTFIAILILLLITAIILLVIIRDVNWLATQNIDMDTIGFLSRSVLIEIVFVMGILLLMVVNLILSYSRNLSLLFKTETQVLENVARGNLTRRVPVTTSDEMGVIAGHTNAMISALREGVRMREGLLIAQEVQQHFLPGAPPAMAGLDIAGVSVFSDETGGDFYDFIECDQEACGELGIMVGDVSGHGIGAALLMTTGRAVIRQNAATEPTVARAIDQSNRHLTRDMGETGRFLTLFFMSLNQATQTATWVNAGQQPPLVYDPETDTFSQLMGENIPLGVVEDWQFSEHTMDFPDKGQVILIGTDGAWEARNADGVMFGSGRVKASIRAHHRKNAEEIMTALCDEVMAFAGDGNQEDDITLVVIKGASR</sequence>
<evidence type="ECO:0000313" key="5">
    <source>
        <dbReference type="Proteomes" id="UP001053296"/>
    </source>
</evidence>
<dbReference type="SMART" id="SM00331">
    <property type="entry name" value="PP2C_SIG"/>
    <property type="match status" value="1"/>
</dbReference>
<dbReference type="InterPro" id="IPR052016">
    <property type="entry name" value="Bact_Sigma-Reg"/>
</dbReference>
<dbReference type="Gene3D" id="3.60.40.10">
    <property type="entry name" value="PPM-type phosphatase domain"/>
    <property type="match status" value="1"/>
</dbReference>
<keyword evidence="2" id="KW-0812">Transmembrane</keyword>
<name>A0ABM9SDZ5_9BACT</name>
<dbReference type="Pfam" id="PF00672">
    <property type="entry name" value="HAMP"/>
    <property type="match status" value="1"/>
</dbReference>
<dbReference type="PANTHER" id="PTHR43156">
    <property type="entry name" value="STAGE II SPORULATION PROTEIN E-RELATED"/>
    <property type="match status" value="1"/>
</dbReference>